<dbReference type="EMBL" id="JAUKWQ010000020">
    <property type="protein sequence ID" value="MDO1585654.1"/>
    <property type="molecule type" value="Genomic_DNA"/>
</dbReference>
<keyword evidence="2" id="KW-1185">Reference proteome</keyword>
<name>A0ABT8T4H2_9HYPH</name>
<gene>
    <name evidence="1" type="ORF">Q2T52_26510</name>
</gene>
<protein>
    <submittedName>
        <fullName evidence="1">Uncharacterized protein</fullName>
    </submittedName>
</protein>
<dbReference type="RefSeq" id="WP_302079919.1">
    <property type="nucleotide sequence ID" value="NZ_JAUKWQ010000020.1"/>
</dbReference>
<evidence type="ECO:0000313" key="2">
    <source>
        <dbReference type="Proteomes" id="UP001169006"/>
    </source>
</evidence>
<reference evidence="1" key="2">
    <citation type="submission" date="2023-07" db="EMBL/GenBank/DDBJ databases">
        <authorList>
            <person name="Sun H."/>
        </authorList>
    </citation>
    <scope>NUCLEOTIDE SEQUENCE</scope>
    <source>
        <strain evidence="1">05753</strain>
    </source>
</reference>
<dbReference type="Proteomes" id="UP001169006">
    <property type="component" value="Unassembled WGS sequence"/>
</dbReference>
<comment type="caution">
    <text evidence="1">The sequence shown here is derived from an EMBL/GenBank/DDBJ whole genome shotgun (WGS) entry which is preliminary data.</text>
</comment>
<evidence type="ECO:0000313" key="1">
    <source>
        <dbReference type="EMBL" id="MDO1585654.1"/>
    </source>
</evidence>
<sequence>MVTDPAIKAEAQKYIAKAKAMEAWLLKQDPDAGPVLSARLALRCLPLIVNEIPTGALGRKERHRIVMTFRYAALAGLTLSTQGKAVYDICTTLNTVAYRRMNVVEASVRSASRAAACACRSHRPFENSAYEAGQALRFASFIFEGEERERPWTEAESDQAWLLRRSWFLTRRKASSLLDEPLWLAKDRNTPLPEPYKSAWASLRASLLEDDDSWGVWVNWYEDRVTGTKSSSQDVEFTRVSLIPPGEQAFSDPSPNSQQLWRSQLEMNESLLRNDARKANRLLAKMVGTTP</sequence>
<organism evidence="1 2">
    <name type="scientific">Rhizobium oryzicola</name>
    <dbReference type="NCBI Taxonomy" id="1232668"/>
    <lineage>
        <taxon>Bacteria</taxon>
        <taxon>Pseudomonadati</taxon>
        <taxon>Pseudomonadota</taxon>
        <taxon>Alphaproteobacteria</taxon>
        <taxon>Hyphomicrobiales</taxon>
        <taxon>Rhizobiaceae</taxon>
        <taxon>Rhizobium/Agrobacterium group</taxon>
        <taxon>Rhizobium</taxon>
    </lineage>
</organism>
<accession>A0ABT8T4H2</accession>
<reference evidence="1" key="1">
    <citation type="journal article" date="2015" name="Int. J. Syst. Evol. Microbiol.">
        <title>Rhizobium oryzicola sp. nov., potential plant-growth-promoting endophytic bacteria isolated from rice roots.</title>
        <authorList>
            <person name="Zhang X.X."/>
            <person name="Gao J.S."/>
            <person name="Cao Y.H."/>
            <person name="Sheirdil R.A."/>
            <person name="Wang X.C."/>
            <person name="Zhang L."/>
        </authorList>
    </citation>
    <scope>NUCLEOTIDE SEQUENCE</scope>
    <source>
        <strain evidence="1">05753</strain>
    </source>
</reference>
<proteinExistence type="predicted"/>